<dbReference type="Gene3D" id="6.10.250.3110">
    <property type="match status" value="1"/>
</dbReference>
<protein>
    <recommendedName>
        <fullName evidence="4">BNR repeat-containing family member</fullName>
    </recommendedName>
</protein>
<dbReference type="AlphaFoldDB" id="A0A1M5BCZ1"/>
<organism evidence="2 3">
    <name type="scientific">Caldanaerobius fijiensis DSM 17918</name>
    <dbReference type="NCBI Taxonomy" id="1121256"/>
    <lineage>
        <taxon>Bacteria</taxon>
        <taxon>Bacillati</taxon>
        <taxon>Bacillota</taxon>
        <taxon>Clostridia</taxon>
        <taxon>Thermoanaerobacterales</taxon>
        <taxon>Thermoanaerobacteraceae</taxon>
        <taxon>Caldanaerobius</taxon>
    </lineage>
</organism>
<reference evidence="2 3" key="1">
    <citation type="submission" date="2016-11" db="EMBL/GenBank/DDBJ databases">
        <authorList>
            <person name="Jaros S."/>
            <person name="Januszkiewicz K."/>
            <person name="Wedrychowicz H."/>
        </authorList>
    </citation>
    <scope>NUCLEOTIDE SEQUENCE [LARGE SCALE GENOMIC DNA]</scope>
    <source>
        <strain evidence="2 3">DSM 17918</strain>
    </source>
</reference>
<keyword evidence="1" id="KW-0175">Coiled coil</keyword>
<dbReference type="OrthoDB" id="1720417at2"/>
<name>A0A1M5BCZ1_9THEO</name>
<keyword evidence="3" id="KW-1185">Reference proteome</keyword>
<evidence type="ECO:0000256" key="1">
    <source>
        <dbReference type="SAM" id="Coils"/>
    </source>
</evidence>
<dbReference type="EMBL" id="FQVH01000021">
    <property type="protein sequence ID" value="SHF40423.1"/>
    <property type="molecule type" value="Genomic_DNA"/>
</dbReference>
<evidence type="ECO:0008006" key="4">
    <source>
        <dbReference type="Google" id="ProtNLM"/>
    </source>
</evidence>
<proteinExistence type="predicted"/>
<evidence type="ECO:0000313" key="2">
    <source>
        <dbReference type="EMBL" id="SHF40423.1"/>
    </source>
</evidence>
<dbReference type="SUPFAM" id="SSF89372">
    <property type="entry name" value="Fucose-specific lectin"/>
    <property type="match status" value="1"/>
</dbReference>
<feature type="coiled-coil region" evidence="1">
    <location>
        <begin position="335"/>
        <end position="425"/>
    </location>
</feature>
<dbReference type="RefSeq" id="WP_073344438.1">
    <property type="nucleotide sequence ID" value="NZ_FQVH01000021.1"/>
</dbReference>
<dbReference type="Gene3D" id="2.120.10.70">
    <property type="entry name" value="Fucose-specific lectin"/>
    <property type="match status" value="1"/>
</dbReference>
<sequence>MNNPHEIKIIKRGDDTYWIFYLKENTLYYKRIQDNEPIETQLTKEPVLYYDVDIDQDDNIHLIAILNDNEIRYFIYTKNGWKNTLLYKYNSTKQEYRRIAIKKTKDHLHVFCSIKNVPSTNWDLMHYLWDGSRWKANTLATFQDADPYFDLAYSYNDEIYIIFNNYFSNLHKSLNKWTNPVQFASDVYTHSPHMLIDSENTIHFVWQCDSGIYYRKKFQGGWPKNTWSEIKKITPYNRPSYPIIMTLHFSMWILWVQENQLYCSMSSDMGTTWTNPFKYQTINQDFSIAKYISNSRSIFDAQYVYEWENPNLNIAVIKDFLNHEGNNNNYFTFYIQELQNYTENLVTTLKRLEKENQTLKNTISTLQVEKSYADDAIDKLNIELTAIKKQSEHISQMYNQMQKEMKQLQSENMALKDALEKTKAKNDKSILKRLATLLKTHILI</sequence>
<dbReference type="Proteomes" id="UP000184088">
    <property type="component" value="Unassembled WGS sequence"/>
</dbReference>
<evidence type="ECO:0000313" key="3">
    <source>
        <dbReference type="Proteomes" id="UP000184088"/>
    </source>
</evidence>
<accession>A0A1M5BCZ1</accession>
<gene>
    <name evidence="2" type="ORF">SAMN02746089_01849</name>
</gene>
<dbReference type="STRING" id="1121256.SAMN02746089_01849"/>